<proteinExistence type="predicted"/>
<dbReference type="Gene3D" id="3.30.810.10">
    <property type="entry name" value="2-Layer Sandwich"/>
    <property type="match status" value="1"/>
</dbReference>
<dbReference type="Proteomes" id="UP000489600">
    <property type="component" value="Unassembled WGS sequence"/>
</dbReference>
<feature type="compositionally biased region" description="Polar residues" evidence="4">
    <location>
        <begin position="309"/>
        <end position="318"/>
    </location>
</feature>
<dbReference type="PROSITE" id="PS51455">
    <property type="entry name" value="PIPK"/>
    <property type="match status" value="1"/>
</dbReference>
<dbReference type="SUPFAM" id="SSF56104">
    <property type="entry name" value="SAICAR synthase-like"/>
    <property type="match status" value="1"/>
</dbReference>
<evidence type="ECO:0000256" key="1">
    <source>
        <dbReference type="ARBA" id="ARBA00012172"/>
    </source>
</evidence>
<organism evidence="6 7">
    <name type="scientific">Arabis nemorensis</name>
    <dbReference type="NCBI Taxonomy" id="586526"/>
    <lineage>
        <taxon>Eukaryota</taxon>
        <taxon>Viridiplantae</taxon>
        <taxon>Streptophyta</taxon>
        <taxon>Embryophyta</taxon>
        <taxon>Tracheophyta</taxon>
        <taxon>Spermatophyta</taxon>
        <taxon>Magnoliopsida</taxon>
        <taxon>eudicotyledons</taxon>
        <taxon>Gunneridae</taxon>
        <taxon>Pentapetalae</taxon>
        <taxon>rosids</taxon>
        <taxon>malvids</taxon>
        <taxon>Brassicales</taxon>
        <taxon>Brassicaceae</taxon>
        <taxon>Arabideae</taxon>
        <taxon>Arabis</taxon>
    </lineage>
</organism>
<evidence type="ECO:0000256" key="2">
    <source>
        <dbReference type="ARBA" id="ARBA00022777"/>
    </source>
</evidence>
<protein>
    <recommendedName>
        <fullName evidence="1">1-phosphatidylinositol-4-phosphate 5-kinase</fullName>
        <ecNumber evidence="1">2.7.1.68</ecNumber>
    </recommendedName>
</protein>
<comment type="caution">
    <text evidence="6">The sequence shown here is derived from an EMBL/GenBank/DDBJ whole genome shotgun (WGS) entry which is preliminary data.</text>
</comment>
<dbReference type="InterPro" id="IPR002498">
    <property type="entry name" value="PInositol-4-P-4/5-kinase_core"/>
</dbReference>
<feature type="compositionally biased region" description="Low complexity" evidence="4">
    <location>
        <begin position="299"/>
        <end position="308"/>
    </location>
</feature>
<dbReference type="GO" id="GO:0005524">
    <property type="term" value="F:ATP binding"/>
    <property type="evidence" value="ECO:0007669"/>
    <property type="project" value="UniProtKB-UniRule"/>
</dbReference>
<dbReference type="InterPro" id="IPR023610">
    <property type="entry name" value="PInositol-4/5-P-5/4-kinase"/>
</dbReference>
<feature type="region of interest" description="Disordered" evidence="4">
    <location>
        <begin position="299"/>
        <end position="318"/>
    </location>
</feature>
<keyword evidence="7" id="KW-1185">Reference proteome</keyword>
<feature type="domain" description="PIPK" evidence="5">
    <location>
        <begin position="1"/>
        <end position="423"/>
    </location>
</feature>
<keyword evidence="3" id="KW-0547">Nucleotide-binding</keyword>
<evidence type="ECO:0000256" key="4">
    <source>
        <dbReference type="SAM" id="MobiDB-lite"/>
    </source>
</evidence>
<dbReference type="InterPro" id="IPR027484">
    <property type="entry name" value="PInositol-4-P-5-kinase_N"/>
</dbReference>
<dbReference type="GO" id="GO:0016308">
    <property type="term" value="F:1-phosphatidylinositol-4-phosphate 5-kinase activity"/>
    <property type="evidence" value="ECO:0007669"/>
    <property type="project" value="UniProtKB-EC"/>
</dbReference>
<dbReference type="OrthoDB" id="70770at2759"/>
<dbReference type="InterPro" id="IPR027483">
    <property type="entry name" value="PInositol-4-P-4/5-kinase_C_sf"/>
</dbReference>
<keyword evidence="3" id="KW-0808">Transferase</keyword>
<reference evidence="6" key="1">
    <citation type="submission" date="2019-07" db="EMBL/GenBank/DDBJ databases">
        <authorList>
            <person name="Dittberner H."/>
        </authorList>
    </citation>
    <scope>NUCLEOTIDE SEQUENCE [LARGE SCALE GENOMIC DNA]</scope>
</reference>
<keyword evidence="2 3" id="KW-0418">Kinase</keyword>
<dbReference type="EC" id="2.7.1.68" evidence="1"/>
<name>A0A565AMA5_9BRAS</name>
<dbReference type="AlphaFoldDB" id="A0A565AMA5"/>
<dbReference type="PANTHER" id="PTHR23086:SF111">
    <property type="entry name" value="PHOSPHATIDYLINOSITOL 4-PHOSPHATE 5-KINASE 10"/>
    <property type="match status" value="1"/>
</dbReference>
<gene>
    <name evidence="6" type="ORF">ANE_LOCUS98</name>
</gene>
<dbReference type="Gene3D" id="3.30.800.10">
    <property type="entry name" value="Phosphatidylinositol Phosphate Kinase II Beta"/>
    <property type="match status" value="1"/>
</dbReference>
<dbReference type="GO" id="GO:0046854">
    <property type="term" value="P:phosphatidylinositol phosphate biosynthetic process"/>
    <property type="evidence" value="ECO:0007669"/>
    <property type="project" value="TreeGrafter"/>
</dbReference>
<dbReference type="EMBL" id="CABITT030000001">
    <property type="protein sequence ID" value="VVA89653.1"/>
    <property type="molecule type" value="Genomic_DNA"/>
</dbReference>
<dbReference type="SMART" id="SM00330">
    <property type="entry name" value="PIPKc"/>
    <property type="match status" value="1"/>
</dbReference>
<dbReference type="Pfam" id="PF01504">
    <property type="entry name" value="PIP5K"/>
    <property type="match status" value="1"/>
</dbReference>
<evidence type="ECO:0000259" key="5">
    <source>
        <dbReference type="PROSITE" id="PS51455"/>
    </source>
</evidence>
<evidence type="ECO:0000313" key="6">
    <source>
        <dbReference type="EMBL" id="VVA89653.1"/>
    </source>
</evidence>
<keyword evidence="3" id="KW-0067">ATP-binding</keyword>
<dbReference type="GO" id="GO:0005886">
    <property type="term" value="C:plasma membrane"/>
    <property type="evidence" value="ECO:0007669"/>
    <property type="project" value="TreeGrafter"/>
</dbReference>
<dbReference type="PANTHER" id="PTHR23086">
    <property type="entry name" value="PHOSPHATIDYLINOSITOL-4-PHOSPHATE 5-KINASE"/>
    <property type="match status" value="1"/>
</dbReference>
<accession>A0A565AMA5</accession>
<feature type="region of interest" description="Disordered" evidence="4">
    <location>
        <begin position="258"/>
        <end position="293"/>
    </location>
</feature>
<evidence type="ECO:0000313" key="7">
    <source>
        <dbReference type="Proteomes" id="UP000489600"/>
    </source>
</evidence>
<sequence>METFTREITAKDAKTTEKNRIRYSSKHIKHLPPGTVTDFEWKDYCPLGFRRIQQLEDINHDEYMKSICNDETLRKFSQGKVGNMFLLSKDDRFLIKILRKSEIKVILEMLPGYFRHIHKYRSTLLSKNYGAHSIKPIGGVKTYFVVMSNILQSDVFMNKVYDLKGSSQGRTNKKIKVRDKTILKDIDLDFCFYVDSLARHRLIKQTKLDCELLEDEGIMDYSLMLGLQVKGSCHGSIDGLSPVYDSFTSRASVDSTSSKFMKTASNSPDISDRSSTMYSCTPSRDSVDSENSVNIQSAASISPSPIQPTNGSNSPQGSIASATTISDIFHNSSSTNFGMKIPGRARRVGRGESGSVVGKNIRGGEEWYDVILYLGIIDIFQDYGVRKRIEHCYKSIQHNSKTISAVHPKIYSSRFQDFVSQIFLPDEDPSH</sequence>
<evidence type="ECO:0000256" key="3">
    <source>
        <dbReference type="PROSITE-ProRule" id="PRU00781"/>
    </source>
</evidence>